<dbReference type="InterPro" id="IPR051924">
    <property type="entry name" value="GST_Kappa/NadH"/>
</dbReference>
<comment type="similarity">
    <text evidence="1">Belongs to the GST superfamily. NadH family.</text>
</comment>
<dbReference type="KEGG" id="nwl:NWFMUON74_37140"/>
<organism evidence="4 5">
    <name type="scientific">Nocardia wallacei</name>
    <dbReference type="NCBI Taxonomy" id="480035"/>
    <lineage>
        <taxon>Bacteria</taxon>
        <taxon>Bacillati</taxon>
        <taxon>Actinomycetota</taxon>
        <taxon>Actinomycetes</taxon>
        <taxon>Mycobacteriales</taxon>
        <taxon>Nocardiaceae</taxon>
        <taxon>Nocardia</taxon>
    </lineage>
</organism>
<proteinExistence type="inferred from homology"/>
<dbReference type="SUPFAM" id="SSF52833">
    <property type="entry name" value="Thioredoxin-like"/>
    <property type="match status" value="1"/>
</dbReference>
<feature type="active site" description="Nucleophile" evidence="2">
    <location>
        <position position="15"/>
    </location>
</feature>
<dbReference type="EC" id="5.99.1.4" evidence="1"/>
<accession>A0A7G1KL66</accession>
<name>A0A7G1KL66_9NOCA</name>
<dbReference type="PANTHER" id="PTHR42943">
    <property type="entry name" value="GLUTATHIONE S-TRANSFERASE KAPPA"/>
    <property type="match status" value="1"/>
</dbReference>
<comment type="catalytic activity">
    <reaction evidence="1">
        <text>2-hydroxychromene-2-carboxylate = (3E)-4-(2-hydroxyphenyl)-2-oxobut-3-enoate</text>
        <dbReference type="Rhea" id="RHEA:27401"/>
        <dbReference type="ChEBI" id="CHEBI:59350"/>
        <dbReference type="ChEBI" id="CHEBI:59353"/>
        <dbReference type="EC" id="5.99.1.4"/>
    </reaction>
</comment>
<dbReference type="GO" id="GO:0006749">
    <property type="term" value="P:glutathione metabolic process"/>
    <property type="evidence" value="ECO:0007669"/>
    <property type="project" value="TreeGrafter"/>
</dbReference>
<dbReference type="GO" id="GO:0004364">
    <property type="term" value="F:glutathione transferase activity"/>
    <property type="evidence" value="ECO:0007669"/>
    <property type="project" value="TreeGrafter"/>
</dbReference>
<dbReference type="InterPro" id="IPR036249">
    <property type="entry name" value="Thioredoxin-like_sf"/>
</dbReference>
<evidence type="ECO:0000259" key="3">
    <source>
        <dbReference type="Pfam" id="PF01323"/>
    </source>
</evidence>
<dbReference type="GO" id="GO:0018845">
    <property type="term" value="F:2-hydroxychromene-2-carboxylate isomerase activity"/>
    <property type="evidence" value="ECO:0007669"/>
    <property type="project" value="UniProtKB-UniRule"/>
</dbReference>
<dbReference type="Pfam" id="PF01323">
    <property type="entry name" value="DSBA"/>
    <property type="match status" value="1"/>
</dbReference>
<keyword evidence="5" id="KW-1185">Reference proteome</keyword>
<evidence type="ECO:0000313" key="4">
    <source>
        <dbReference type="EMBL" id="BCK55942.1"/>
    </source>
</evidence>
<dbReference type="GO" id="GO:0004602">
    <property type="term" value="F:glutathione peroxidase activity"/>
    <property type="evidence" value="ECO:0007669"/>
    <property type="project" value="TreeGrafter"/>
</dbReference>
<dbReference type="RefSeq" id="WP_187683108.1">
    <property type="nucleotide sequence ID" value="NZ_AP023396.1"/>
</dbReference>
<dbReference type="InterPro" id="IPR014440">
    <property type="entry name" value="HCCAis_GSTk"/>
</dbReference>
<reference evidence="4 5" key="1">
    <citation type="submission" date="2020-08" db="EMBL/GenBank/DDBJ databases">
        <title>Genome Sequencing of Nocardia wallacei strain FMUON74 and assembly.</title>
        <authorList>
            <person name="Toyokawa M."/>
            <person name="Uesaka K."/>
        </authorList>
    </citation>
    <scope>NUCLEOTIDE SEQUENCE [LARGE SCALE GENOMIC DNA]</scope>
    <source>
        <strain evidence="4 5">FMUON74</strain>
    </source>
</reference>
<protein>
    <recommendedName>
        <fullName evidence="1">2-hydroxychromene-2-carboxylate isomerase</fullName>
        <ecNumber evidence="1">5.99.1.4</ecNumber>
    </recommendedName>
</protein>
<dbReference type="EMBL" id="AP023396">
    <property type="protein sequence ID" value="BCK55942.1"/>
    <property type="molecule type" value="Genomic_DNA"/>
</dbReference>
<keyword evidence="1 4" id="KW-0413">Isomerase</keyword>
<dbReference type="PIRSF" id="PIRSF006386">
    <property type="entry name" value="HCCAis_GSTk"/>
    <property type="match status" value="1"/>
</dbReference>
<evidence type="ECO:0000256" key="2">
    <source>
        <dbReference type="PIRSR" id="PIRSR006386-1"/>
    </source>
</evidence>
<dbReference type="Proteomes" id="UP000516173">
    <property type="component" value="Chromosome"/>
</dbReference>
<evidence type="ECO:0000313" key="5">
    <source>
        <dbReference type="Proteomes" id="UP000516173"/>
    </source>
</evidence>
<sequence length="232" mass="25972">MSAARRPRCYFNLRSPYSWLAVHDLEHRYPDVAQAIQWRPFWEPGLRDQQWLRAAGGSFPYSPMTKDKHLYILQDVKRLATDRGLTVRWPVDVDPRWEVAHHPYFVARRYGRDREYVRALGRARWQRGQDICDIDVVAAVAGELGLAPDAVRGAVDAETVREEATAALLHLDRDGVFGVPFFIAGREKFWGIDRLPRFADAVRSAGAAAAPLTDGASTAMPGFDDGHAGGCG</sequence>
<gene>
    <name evidence="4" type="ORF">NWFMUON74_37140</name>
</gene>
<dbReference type="Gene3D" id="3.40.30.10">
    <property type="entry name" value="Glutaredoxin"/>
    <property type="match status" value="1"/>
</dbReference>
<dbReference type="GeneID" id="80348235"/>
<dbReference type="PANTHER" id="PTHR42943:SF1">
    <property type="entry name" value="DSBA DOMAIN-CONTAINING PROTEIN"/>
    <property type="match status" value="1"/>
</dbReference>
<evidence type="ECO:0000256" key="1">
    <source>
        <dbReference type="PIRNR" id="PIRNR006386"/>
    </source>
</evidence>
<feature type="domain" description="DSBA-like thioredoxin" evidence="3">
    <location>
        <begin position="10"/>
        <end position="202"/>
    </location>
</feature>
<dbReference type="InterPro" id="IPR001853">
    <property type="entry name" value="DSBA-like_thioredoxin_dom"/>
</dbReference>
<dbReference type="AlphaFoldDB" id="A0A7G1KL66"/>